<dbReference type="Proteomes" id="UP000799755">
    <property type="component" value="Unassembled WGS sequence"/>
</dbReference>
<evidence type="ECO:0000313" key="1">
    <source>
        <dbReference type="EMBL" id="KAF2470800.1"/>
    </source>
</evidence>
<organism evidence="1 2">
    <name type="scientific">Lindgomyces ingoldianus</name>
    <dbReference type="NCBI Taxonomy" id="673940"/>
    <lineage>
        <taxon>Eukaryota</taxon>
        <taxon>Fungi</taxon>
        <taxon>Dikarya</taxon>
        <taxon>Ascomycota</taxon>
        <taxon>Pezizomycotina</taxon>
        <taxon>Dothideomycetes</taxon>
        <taxon>Pleosporomycetidae</taxon>
        <taxon>Pleosporales</taxon>
        <taxon>Lindgomycetaceae</taxon>
        <taxon>Lindgomyces</taxon>
    </lineage>
</organism>
<gene>
    <name evidence="1" type="ORF">BDR25DRAFT_355282</name>
</gene>
<accession>A0ACB6QWB3</accession>
<comment type="caution">
    <text evidence="1">The sequence shown here is derived from an EMBL/GenBank/DDBJ whole genome shotgun (WGS) entry which is preliminary data.</text>
</comment>
<protein>
    <submittedName>
        <fullName evidence="1">Uncharacterized protein</fullName>
    </submittedName>
</protein>
<name>A0ACB6QWB3_9PLEO</name>
<sequence>MGMISQHKGVSNRILRELGWVVVVRGNQDSPQNSELSLRGRADSKIYEMISVTWNTSKLYPKGLARGI</sequence>
<dbReference type="EMBL" id="MU003507">
    <property type="protein sequence ID" value="KAF2470800.1"/>
    <property type="molecule type" value="Genomic_DNA"/>
</dbReference>
<keyword evidence="2" id="KW-1185">Reference proteome</keyword>
<proteinExistence type="predicted"/>
<reference evidence="1" key="1">
    <citation type="journal article" date="2020" name="Stud. Mycol.">
        <title>101 Dothideomycetes genomes: a test case for predicting lifestyles and emergence of pathogens.</title>
        <authorList>
            <person name="Haridas S."/>
            <person name="Albert R."/>
            <person name="Binder M."/>
            <person name="Bloem J."/>
            <person name="Labutti K."/>
            <person name="Salamov A."/>
            <person name="Andreopoulos B."/>
            <person name="Baker S."/>
            <person name="Barry K."/>
            <person name="Bills G."/>
            <person name="Bluhm B."/>
            <person name="Cannon C."/>
            <person name="Castanera R."/>
            <person name="Culley D."/>
            <person name="Daum C."/>
            <person name="Ezra D."/>
            <person name="Gonzalez J."/>
            <person name="Henrissat B."/>
            <person name="Kuo A."/>
            <person name="Liang C."/>
            <person name="Lipzen A."/>
            <person name="Lutzoni F."/>
            <person name="Magnuson J."/>
            <person name="Mondo S."/>
            <person name="Nolan M."/>
            <person name="Ohm R."/>
            <person name="Pangilinan J."/>
            <person name="Park H.-J."/>
            <person name="Ramirez L."/>
            <person name="Alfaro M."/>
            <person name="Sun H."/>
            <person name="Tritt A."/>
            <person name="Yoshinaga Y."/>
            <person name="Zwiers L.-H."/>
            <person name="Turgeon B."/>
            <person name="Goodwin S."/>
            <person name="Spatafora J."/>
            <person name="Crous P."/>
            <person name="Grigoriev I."/>
        </authorList>
    </citation>
    <scope>NUCLEOTIDE SEQUENCE</scope>
    <source>
        <strain evidence="1">ATCC 200398</strain>
    </source>
</reference>
<evidence type="ECO:0000313" key="2">
    <source>
        <dbReference type="Proteomes" id="UP000799755"/>
    </source>
</evidence>